<evidence type="ECO:0000313" key="2">
    <source>
        <dbReference type="EMBL" id="KAG2218938.1"/>
    </source>
</evidence>
<evidence type="ECO:0000313" key="3">
    <source>
        <dbReference type="Proteomes" id="UP000646827"/>
    </source>
</evidence>
<name>A0A8H7S009_9FUNG</name>
<dbReference type="OrthoDB" id="2408655at2759"/>
<sequence>MEDGNTQAIFSQFQKAQNARPVRGVPNNRLMDGMSTSLTRKLDTMSRQELIDLRERNEKLLNNPGLMTTLPDKGEKLKNSIEQIDELLRKQDIADGMLGLSVSPPSSNTIRKRSVDQAMELADNATNSTSSLLATKTTEFQPKTRMMSMDESMKLQEAQQQQVKDEKIKRQLQALKPKAPRTSESLADDLSLSMTRMQLDPETGPHLHRPQDDDPGSEYDEPDSDDQDSIDEANYDSLYDDDDEGFEEEDSENERN</sequence>
<keyword evidence="3" id="KW-1185">Reference proteome</keyword>
<accession>A0A8H7S009</accession>
<comment type="caution">
    <text evidence="2">The sequence shown here is derived from an EMBL/GenBank/DDBJ whole genome shotgun (WGS) entry which is preliminary data.</text>
</comment>
<feature type="compositionally biased region" description="Basic and acidic residues" evidence="1">
    <location>
        <begin position="203"/>
        <end position="212"/>
    </location>
</feature>
<gene>
    <name evidence="2" type="ORF">INT45_008175</name>
</gene>
<dbReference type="AlphaFoldDB" id="A0A8H7S009"/>
<evidence type="ECO:0000256" key="1">
    <source>
        <dbReference type="SAM" id="MobiDB-lite"/>
    </source>
</evidence>
<dbReference type="GO" id="GO:0005634">
    <property type="term" value="C:nucleus"/>
    <property type="evidence" value="ECO:0007669"/>
    <property type="project" value="InterPro"/>
</dbReference>
<reference evidence="2 3" key="1">
    <citation type="submission" date="2020-12" db="EMBL/GenBank/DDBJ databases">
        <title>Metabolic potential, ecology and presence of endohyphal bacteria is reflected in genomic diversity of Mucoromycotina.</title>
        <authorList>
            <person name="Muszewska A."/>
            <person name="Okrasinska A."/>
            <person name="Steczkiewicz K."/>
            <person name="Drgas O."/>
            <person name="Orlowska M."/>
            <person name="Perlinska-Lenart U."/>
            <person name="Aleksandrzak-Piekarczyk T."/>
            <person name="Szatraj K."/>
            <person name="Zielenkiewicz U."/>
            <person name="Pilsyk S."/>
            <person name="Malc E."/>
            <person name="Mieczkowski P."/>
            <person name="Kruszewska J.S."/>
            <person name="Biernat P."/>
            <person name="Pawlowska J."/>
        </authorList>
    </citation>
    <scope>NUCLEOTIDE SEQUENCE [LARGE SCALE GENOMIC DNA]</scope>
    <source>
        <strain evidence="2 3">CBS 142.35</strain>
    </source>
</reference>
<dbReference type="EMBL" id="JAEPRB010000203">
    <property type="protein sequence ID" value="KAG2218938.1"/>
    <property type="molecule type" value="Genomic_DNA"/>
</dbReference>
<protein>
    <submittedName>
        <fullName evidence="2">Uncharacterized protein</fullName>
    </submittedName>
</protein>
<feature type="region of interest" description="Disordered" evidence="1">
    <location>
        <begin position="193"/>
        <end position="256"/>
    </location>
</feature>
<dbReference type="InterPro" id="IPR026213">
    <property type="entry name" value="GRINL1"/>
</dbReference>
<dbReference type="GO" id="GO:0006368">
    <property type="term" value="P:transcription elongation by RNA polymerase II"/>
    <property type="evidence" value="ECO:0007669"/>
    <property type="project" value="InterPro"/>
</dbReference>
<organism evidence="2 3">
    <name type="scientific">Circinella minor</name>
    <dbReference type="NCBI Taxonomy" id="1195481"/>
    <lineage>
        <taxon>Eukaryota</taxon>
        <taxon>Fungi</taxon>
        <taxon>Fungi incertae sedis</taxon>
        <taxon>Mucoromycota</taxon>
        <taxon>Mucoromycotina</taxon>
        <taxon>Mucoromycetes</taxon>
        <taxon>Mucorales</taxon>
        <taxon>Lichtheimiaceae</taxon>
        <taxon>Circinella</taxon>
    </lineage>
</organism>
<dbReference type="Proteomes" id="UP000646827">
    <property type="component" value="Unassembled WGS sequence"/>
</dbReference>
<feature type="compositionally biased region" description="Acidic residues" evidence="1">
    <location>
        <begin position="213"/>
        <end position="256"/>
    </location>
</feature>
<dbReference type="GO" id="GO:0003711">
    <property type="term" value="F:transcription elongation factor activity"/>
    <property type="evidence" value="ECO:0007669"/>
    <property type="project" value="InterPro"/>
</dbReference>
<dbReference type="PRINTS" id="PR02085">
    <property type="entry name" value="POLR2GRINL1"/>
</dbReference>
<proteinExistence type="predicted"/>